<comment type="function">
    <text evidence="9">Component of ribonuclease P, a protein complex that generates mature tRNA molecules by cleaving their 5'-ends. Also a component of RNase MRP, which cleaves pre-rRNA sequences.</text>
</comment>
<organism evidence="11 12">
    <name type="scientific">Cladorrhinum samala</name>
    <dbReference type="NCBI Taxonomy" id="585594"/>
    <lineage>
        <taxon>Eukaryota</taxon>
        <taxon>Fungi</taxon>
        <taxon>Dikarya</taxon>
        <taxon>Ascomycota</taxon>
        <taxon>Pezizomycotina</taxon>
        <taxon>Sordariomycetes</taxon>
        <taxon>Sordariomycetidae</taxon>
        <taxon>Sordariales</taxon>
        <taxon>Podosporaceae</taxon>
        <taxon>Cladorrhinum</taxon>
    </lineage>
</organism>
<dbReference type="GO" id="GO:0004526">
    <property type="term" value="F:ribonuclease P activity"/>
    <property type="evidence" value="ECO:0007669"/>
    <property type="project" value="UniProtKB-EC"/>
</dbReference>
<dbReference type="SUPFAM" id="SSF160350">
    <property type="entry name" value="Rnp2-like"/>
    <property type="match status" value="1"/>
</dbReference>
<dbReference type="PANTHER" id="PTHR15441:SF2">
    <property type="entry name" value="RIBONUCLEASE P_MRP PROTEIN SUBUNIT POP5"/>
    <property type="match status" value="1"/>
</dbReference>
<name>A0AAV9HK06_9PEZI</name>
<dbReference type="Gene3D" id="3.30.70.3250">
    <property type="entry name" value="Ribonuclease P, Pop5 subunit"/>
    <property type="match status" value="1"/>
</dbReference>
<evidence type="ECO:0000313" key="12">
    <source>
        <dbReference type="Proteomes" id="UP001321749"/>
    </source>
</evidence>
<dbReference type="GO" id="GO:0005730">
    <property type="term" value="C:nucleolus"/>
    <property type="evidence" value="ECO:0007669"/>
    <property type="project" value="TreeGrafter"/>
</dbReference>
<comment type="similarity">
    <text evidence="3">Belongs to the eukaryotic/archaeal RNase P protein component 2 family.</text>
</comment>
<evidence type="ECO:0000256" key="4">
    <source>
        <dbReference type="ARBA" id="ARBA00012179"/>
    </source>
</evidence>
<proteinExistence type="inferred from homology"/>
<evidence type="ECO:0000256" key="10">
    <source>
        <dbReference type="SAM" id="MobiDB-lite"/>
    </source>
</evidence>
<keyword evidence="7" id="KW-0539">Nucleus</keyword>
<feature type="region of interest" description="Disordered" evidence="10">
    <location>
        <begin position="167"/>
        <end position="189"/>
    </location>
</feature>
<dbReference type="EMBL" id="MU864997">
    <property type="protein sequence ID" value="KAK4461134.1"/>
    <property type="molecule type" value="Genomic_DNA"/>
</dbReference>
<evidence type="ECO:0000256" key="9">
    <source>
        <dbReference type="ARBA" id="ARBA00055200"/>
    </source>
</evidence>
<evidence type="ECO:0000256" key="3">
    <source>
        <dbReference type="ARBA" id="ARBA00010800"/>
    </source>
</evidence>
<dbReference type="Proteomes" id="UP001321749">
    <property type="component" value="Unassembled WGS sequence"/>
</dbReference>
<keyword evidence="6" id="KW-0378">Hydrolase</keyword>
<evidence type="ECO:0000256" key="1">
    <source>
        <dbReference type="ARBA" id="ARBA00000928"/>
    </source>
</evidence>
<evidence type="ECO:0000256" key="2">
    <source>
        <dbReference type="ARBA" id="ARBA00004123"/>
    </source>
</evidence>
<protein>
    <recommendedName>
        <fullName evidence="8">Ribonuclease P/MRP protein subunit POP5</fullName>
        <ecNumber evidence="4">3.1.26.5</ecNumber>
    </recommendedName>
</protein>
<dbReference type="AlphaFoldDB" id="A0AAV9HK06"/>
<reference evidence="11" key="2">
    <citation type="submission" date="2023-06" db="EMBL/GenBank/DDBJ databases">
        <authorList>
            <consortium name="Lawrence Berkeley National Laboratory"/>
            <person name="Mondo S.J."/>
            <person name="Hensen N."/>
            <person name="Bonometti L."/>
            <person name="Westerberg I."/>
            <person name="Brannstrom I.O."/>
            <person name="Guillou S."/>
            <person name="Cros-Aarteil S."/>
            <person name="Calhoun S."/>
            <person name="Haridas S."/>
            <person name="Kuo A."/>
            <person name="Pangilinan J."/>
            <person name="Riley R."/>
            <person name="Labutti K."/>
            <person name="Andreopoulos B."/>
            <person name="Lipzen A."/>
            <person name="Chen C."/>
            <person name="Yanf M."/>
            <person name="Daum C."/>
            <person name="Ng V."/>
            <person name="Clum A."/>
            <person name="Steindorff A."/>
            <person name="Ohm R."/>
            <person name="Martin F."/>
            <person name="Silar P."/>
            <person name="Natvig D."/>
            <person name="Lalanne C."/>
            <person name="Gautier V."/>
            <person name="Ament-Velasquez S.L."/>
            <person name="Kruys A."/>
            <person name="Hutchinson M.I."/>
            <person name="Powell A.J."/>
            <person name="Barry K."/>
            <person name="Miller A.N."/>
            <person name="Grigoriev I.V."/>
            <person name="Debuchy R."/>
            <person name="Gladieux P."/>
            <person name="Thoren M.H."/>
            <person name="Johannesson H."/>
        </authorList>
    </citation>
    <scope>NUCLEOTIDE SEQUENCE</scope>
    <source>
        <strain evidence="11">PSN324</strain>
    </source>
</reference>
<accession>A0AAV9HK06</accession>
<reference evidence="11" key="1">
    <citation type="journal article" date="2023" name="Mol. Phylogenet. Evol.">
        <title>Genome-scale phylogeny and comparative genomics of the fungal order Sordariales.</title>
        <authorList>
            <person name="Hensen N."/>
            <person name="Bonometti L."/>
            <person name="Westerberg I."/>
            <person name="Brannstrom I.O."/>
            <person name="Guillou S."/>
            <person name="Cros-Aarteil S."/>
            <person name="Calhoun S."/>
            <person name="Haridas S."/>
            <person name="Kuo A."/>
            <person name="Mondo S."/>
            <person name="Pangilinan J."/>
            <person name="Riley R."/>
            <person name="LaButti K."/>
            <person name="Andreopoulos B."/>
            <person name="Lipzen A."/>
            <person name="Chen C."/>
            <person name="Yan M."/>
            <person name="Daum C."/>
            <person name="Ng V."/>
            <person name="Clum A."/>
            <person name="Steindorff A."/>
            <person name="Ohm R.A."/>
            <person name="Martin F."/>
            <person name="Silar P."/>
            <person name="Natvig D.O."/>
            <person name="Lalanne C."/>
            <person name="Gautier V."/>
            <person name="Ament-Velasquez S.L."/>
            <person name="Kruys A."/>
            <person name="Hutchinson M.I."/>
            <person name="Powell A.J."/>
            <person name="Barry K."/>
            <person name="Miller A.N."/>
            <person name="Grigoriev I.V."/>
            <person name="Debuchy R."/>
            <person name="Gladieux P."/>
            <person name="Hiltunen Thoren M."/>
            <person name="Johannesson H."/>
        </authorList>
    </citation>
    <scope>NUCLEOTIDE SEQUENCE</scope>
    <source>
        <strain evidence="11">PSN324</strain>
    </source>
</reference>
<dbReference type="Pfam" id="PF01900">
    <property type="entry name" value="RNase_P_Rpp14"/>
    <property type="match status" value="1"/>
</dbReference>
<dbReference type="EC" id="3.1.26.5" evidence="4"/>
<dbReference type="InterPro" id="IPR002759">
    <property type="entry name" value="Pop5/Rpp14/Rnp2-like"/>
</dbReference>
<feature type="compositionally biased region" description="Acidic residues" evidence="10">
    <location>
        <begin position="180"/>
        <end position="189"/>
    </location>
</feature>
<sequence>MVRLKDRYLLVNIIYADVPPGQSKNSVPEILLYNQPTTNDLKPQSLLKGIRNEVASLFGDCGAGAVNRSLQVKYLSPATSTFILRVSRTHYRLVWAALSFMKSLPIYNGRPCVFRVVRVSGTIRKVEAEAIRRAKLLVLAAKEEINGKSSSSSDALNALLRSDAQQTRGVAISGDHDDSGAEDDDASDG</sequence>
<keyword evidence="12" id="KW-1185">Reference proteome</keyword>
<evidence type="ECO:0000313" key="11">
    <source>
        <dbReference type="EMBL" id="KAK4461134.1"/>
    </source>
</evidence>
<dbReference type="GO" id="GO:0000172">
    <property type="term" value="C:ribonuclease MRP complex"/>
    <property type="evidence" value="ECO:0007669"/>
    <property type="project" value="UniProtKB-ARBA"/>
</dbReference>
<dbReference type="GO" id="GO:0033204">
    <property type="term" value="F:ribonuclease P RNA binding"/>
    <property type="evidence" value="ECO:0007669"/>
    <property type="project" value="TreeGrafter"/>
</dbReference>
<dbReference type="GO" id="GO:0001682">
    <property type="term" value="P:tRNA 5'-leader removal"/>
    <property type="evidence" value="ECO:0007669"/>
    <property type="project" value="InterPro"/>
</dbReference>
<dbReference type="GO" id="GO:0000460">
    <property type="term" value="P:maturation of 5.8S rRNA"/>
    <property type="evidence" value="ECO:0007669"/>
    <property type="project" value="UniProtKB-ARBA"/>
</dbReference>
<keyword evidence="5" id="KW-0819">tRNA processing</keyword>
<dbReference type="FunFam" id="3.30.70.3250:FF:000004">
    <property type="entry name" value="Ribonuclease P/MRP protein subunit POP5"/>
    <property type="match status" value="1"/>
</dbReference>
<evidence type="ECO:0000256" key="8">
    <source>
        <dbReference type="ARBA" id="ARBA00044198"/>
    </source>
</evidence>
<comment type="catalytic activity">
    <reaction evidence="1">
        <text>Endonucleolytic cleavage of RNA, removing 5'-extranucleotides from tRNA precursor.</text>
        <dbReference type="EC" id="3.1.26.5"/>
    </reaction>
</comment>
<gene>
    <name evidence="11" type="ORF">QBC42DRAFT_97775</name>
</gene>
<comment type="caution">
    <text evidence="11">The sequence shown here is derived from an EMBL/GenBank/DDBJ whole genome shotgun (WGS) entry which is preliminary data.</text>
</comment>
<comment type="subcellular location">
    <subcellularLocation>
        <location evidence="2">Nucleus</location>
    </subcellularLocation>
</comment>
<evidence type="ECO:0000256" key="6">
    <source>
        <dbReference type="ARBA" id="ARBA00022801"/>
    </source>
</evidence>
<dbReference type="PANTHER" id="PTHR15441">
    <property type="entry name" value="RIBONUCLEASE P PROTEIN SUBUNIT P14"/>
    <property type="match status" value="1"/>
</dbReference>
<evidence type="ECO:0000256" key="7">
    <source>
        <dbReference type="ARBA" id="ARBA00023242"/>
    </source>
</evidence>
<dbReference type="GO" id="GO:0030681">
    <property type="term" value="C:multimeric ribonuclease P complex"/>
    <property type="evidence" value="ECO:0007669"/>
    <property type="project" value="TreeGrafter"/>
</dbReference>
<evidence type="ECO:0000256" key="5">
    <source>
        <dbReference type="ARBA" id="ARBA00022694"/>
    </source>
</evidence>
<dbReference type="InterPro" id="IPR038085">
    <property type="entry name" value="Rnp2-like_sf"/>
</dbReference>